<gene>
    <name evidence="1" type="ORF">NITLEN_10719</name>
</gene>
<name>A0A330L351_9BACT</name>
<keyword evidence="2" id="KW-1185">Reference proteome</keyword>
<dbReference type="AlphaFoldDB" id="A0A330L351"/>
<proteinExistence type="predicted"/>
<dbReference type="Pfam" id="PF00657">
    <property type="entry name" value="Lipase_GDSL"/>
    <property type="match status" value="1"/>
</dbReference>
<reference evidence="2" key="1">
    <citation type="submission" date="2018-04" db="EMBL/GenBank/DDBJ databases">
        <authorList>
            <person name="Lucker S."/>
            <person name="Sakoula D."/>
        </authorList>
    </citation>
    <scope>NUCLEOTIDE SEQUENCE [LARGE SCALE GENOMIC DNA]</scope>
</reference>
<protein>
    <recommendedName>
        <fullName evidence="3">SGNH hydrolase-type esterase domain-containing protein</fullName>
    </recommendedName>
</protein>
<dbReference type="EMBL" id="OUNR01000001">
    <property type="protein sequence ID" value="SPP63633.1"/>
    <property type="molecule type" value="Genomic_DNA"/>
</dbReference>
<dbReference type="Gene3D" id="3.40.50.1110">
    <property type="entry name" value="SGNH hydrolase"/>
    <property type="match status" value="1"/>
</dbReference>
<dbReference type="CDD" id="cd00229">
    <property type="entry name" value="SGNH_hydrolase"/>
    <property type="match status" value="1"/>
</dbReference>
<dbReference type="InParanoid" id="A0A330L351"/>
<sequence length="340" mass="38502">MSGRLTMTRRLLRKLLGGVSILLITLTLLEVAVRIWGYAQPHLYDPIYRPYDRTGDIPYIHKPNLVDAQARGLAVINTDSLGLRAKIAGALYGAKQPNEYRIALIGDSCTFGEGVTRTEDTFAQVLEDTLNRRQQAVTVRTFNFGASAYSVKEMVSTFQSRTPDIQPDLVVMAIIPSDFNLARTPRVDEEGYLIDQKLYRFSPSGSMIGHALRHIHLLYVLRGIGVRWFVSSPDVGQMIARGESPETYEYVRQFRKVAEERGLPYVVVLLPRLRTTDWGAMSDQLTRDRIAYIDLSSLKNEFTDEQYRASRFDPHPSAVVHHRIGEALADYVQHQPGFTQ</sequence>
<dbReference type="InterPro" id="IPR001087">
    <property type="entry name" value="GDSL"/>
</dbReference>
<evidence type="ECO:0008006" key="3">
    <source>
        <dbReference type="Google" id="ProtNLM"/>
    </source>
</evidence>
<evidence type="ECO:0000313" key="2">
    <source>
        <dbReference type="Proteomes" id="UP000248168"/>
    </source>
</evidence>
<dbReference type="GO" id="GO:0016788">
    <property type="term" value="F:hydrolase activity, acting on ester bonds"/>
    <property type="evidence" value="ECO:0007669"/>
    <property type="project" value="InterPro"/>
</dbReference>
<dbReference type="SUPFAM" id="SSF52266">
    <property type="entry name" value="SGNH hydrolase"/>
    <property type="match status" value="1"/>
</dbReference>
<evidence type="ECO:0000313" key="1">
    <source>
        <dbReference type="EMBL" id="SPP63633.1"/>
    </source>
</evidence>
<dbReference type="Proteomes" id="UP000248168">
    <property type="component" value="Unassembled WGS sequence"/>
</dbReference>
<accession>A0A330L351</accession>
<organism evidence="1 2">
    <name type="scientific">Nitrospira lenta</name>
    <dbReference type="NCBI Taxonomy" id="1436998"/>
    <lineage>
        <taxon>Bacteria</taxon>
        <taxon>Pseudomonadati</taxon>
        <taxon>Nitrospirota</taxon>
        <taxon>Nitrospiria</taxon>
        <taxon>Nitrospirales</taxon>
        <taxon>Nitrospiraceae</taxon>
        <taxon>Nitrospira</taxon>
    </lineage>
</organism>
<dbReference type="InterPro" id="IPR036514">
    <property type="entry name" value="SGNH_hydro_sf"/>
</dbReference>